<evidence type="ECO:0000313" key="2">
    <source>
        <dbReference type="Proteomes" id="UP000018087"/>
    </source>
</evidence>
<sequence length="62" mass="6635">MSSSEVDKAEVTNKWDNDGHMKLCVALNEALIAADSSAAKQSEVIMASFAASNATFTWEGVR</sequence>
<accession>U7PHI5</accession>
<dbReference type="HOGENOM" id="CLU_2905642_0_0_1"/>
<dbReference type="AlphaFoldDB" id="U7PHI5"/>
<protein>
    <submittedName>
        <fullName evidence="1">Uncharacterized protein</fullName>
    </submittedName>
</protein>
<name>U7PHI5_SPOS1</name>
<dbReference type="Proteomes" id="UP000018087">
    <property type="component" value="Unassembled WGS sequence"/>
</dbReference>
<proteinExistence type="predicted"/>
<keyword evidence="2" id="KW-1185">Reference proteome</keyword>
<evidence type="ECO:0000313" key="1">
    <source>
        <dbReference type="EMBL" id="ERS95043.1"/>
    </source>
</evidence>
<gene>
    <name evidence="1" type="ORF">HMPREF1624_08532</name>
</gene>
<reference evidence="2" key="1">
    <citation type="journal article" date="2014" name="Genome Announc.">
        <title>Genome sequence of the pathogenic fungus Sporothrix schenckii (ATCC 58251).</title>
        <authorList>
            <person name="Cuomo C.A."/>
            <person name="Rodriguez-Del Valle N."/>
            <person name="Perez-Sanchez L."/>
            <person name="Abouelleil A."/>
            <person name="Goldberg J."/>
            <person name="Young S."/>
            <person name="Zeng Q."/>
            <person name="Birren B.W."/>
        </authorList>
    </citation>
    <scope>NUCLEOTIDE SEQUENCE [LARGE SCALE GENOMIC DNA]</scope>
    <source>
        <strain evidence="2">ATCC 58251 / de Perez 2211183</strain>
    </source>
</reference>
<dbReference type="EMBL" id="KI440856">
    <property type="protein sequence ID" value="ERS95043.1"/>
    <property type="molecule type" value="Genomic_DNA"/>
</dbReference>
<organism evidence="1 2">
    <name type="scientific">Sporothrix schenckii (strain ATCC 58251 / de Perez 2211183)</name>
    <name type="common">Rose-picker's disease fungus</name>
    <dbReference type="NCBI Taxonomy" id="1391915"/>
    <lineage>
        <taxon>Eukaryota</taxon>
        <taxon>Fungi</taxon>
        <taxon>Dikarya</taxon>
        <taxon>Ascomycota</taxon>
        <taxon>Pezizomycotina</taxon>
        <taxon>Sordariomycetes</taxon>
        <taxon>Sordariomycetidae</taxon>
        <taxon>Ophiostomatales</taxon>
        <taxon>Ophiostomataceae</taxon>
        <taxon>Sporothrix</taxon>
    </lineage>
</organism>